<keyword evidence="3" id="KW-0805">Transcription regulation</keyword>
<keyword evidence="5" id="KW-0804">Transcription</keyword>
<dbReference type="Pfam" id="PF00931">
    <property type="entry name" value="NB-ARC"/>
    <property type="match status" value="1"/>
</dbReference>
<dbReference type="PROSITE" id="PS51755">
    <property type="entry name" value="OMPR_PHOB"/>
    <property type="match status" value="1"/>
</dbReference>
<keyword evidence="4 6" id="KW-0238">DNA-binding</keyword>
<dbReference type="InterPro" id="IPR005158">
    <property type="entry name" value="BTAD"/>
</dbReference>
<dbReference type="SUPFAM" id="SSF48452">
    <property type="entry name" value="TPR-like"/>
    <property type="match status" value="1"/>
</dbReference>
<dbReference type="InterPro" id="IPR016032">
    <property type="entry name" value="Sig_transdc_resp-reg_C-effctor"/>
</dbReference>
<dbReference type="InterPro" id="IPR027417">
    <property type="entry name" value="P-loop_NTPase"/>
</dbReference>
<evidence type="ECO:0000256" key="4">
    <source>
        <dbReference type="ARBA" id="ARBA00023125"/>
    </source>
</evidence>
<dbReference type="Proteomes" id="UP001054854">
    <property type="component" value="Unassembled WGS sequence"/>
</dbReference>
<evidence type="ECO:0000256" key="6">
    <source>
        <dbReference type="PROSITE-ProRule" id="PRU01091"/>
    </source>
</evidence>
<dbReference type="PRINTS" id="PR00364">
    <property type="entry name" value="DISEASERSIST"/>
</dbReference>
<evidence type="ECO:0000256" key="2">
    <source>
        <dbReference type="ARBA" id="ARBA00023012"/>
    </source>
</evidence>
<comment type="similarity">
    <text evidence="1">Belongs to the AfsR/DnrI/RedD regulatory family.</text>
</comment>
<accession>A0ABQ3TRZ5</accession>
<dbReference type="InterPro" id="IPR011990">
    <property type="entry name" value="TPR-like_helical_dom_sf"/>
</dbReference>
<dbReference type="CDD" id="cd15831">
    <property type="entry name" value="BTAD"/>
    <property type="match status" value="1"/>
</dbReference>
<protein>
    <recommendedName>
        <fullName evidence="7">OmpR/PhoB-type domain-containing protein</fullName>
    </recommendedName>
</protein>
<dbReference type="SUPFAM" id="SSF46894">
    <property type="entry name" value="C-terminal effector domain of the bipartite response regulators"/>
    <property type="match status" value="1"/>
</dbReference>
<gene>
    <name evidence="8" type="ORF">TPA0910_05300</name>
</gene>
<proteinExistence type="inferred from homology"/>
<comment type="caution">
    <text evidence="8">The sequence shown here is derived from an EMBL/GenBank/DDBJ whole genome shotgun (WGS) entry which is preliminary data.</text>
</comment>
<feature type="DNA-binding region" description="OmpR/PhoB-type" evidence="6">
    <location>
        <begin position="2"/>
        <end position="104"/>
    </location>
</feature>
<organism evidence="8 9">
    <name type="scientific">Streptomyces hygroscopicus</name>
    <dbReference type="NCBI Taxonomy" id="1912"/>
    <lineage>
        <taxon>Bacteria</taxon>
        <taxon>Bacillati</taxon>
        <taxon>Actinomycetota</taxon>
        <taxon>Actinomycetes</taxon>
        <taxon>Kitasatosporales</taxon>
        <taxon>Streptomycetaceae</taxon>
        <taxon>Streptomyces</taxon>
        <taxon>Streptomyces violaceusniger group</taxon>
    </lineage>
</organism>
<dbReference type="PANTHER" id="PTHR35807">
    <property type="entry name" value="TRANSCRIPTIONAL REGULATOR REDD-RELATED"/>
    <property type="match status" value="1"/>
</dbReference>
<reference evidence="8" key="1">
    <citation type="submission" date="2024-05" db="EMBL/GenBank/DDBJ databases">
        <title>Whole genome shotgun sequence of Streptomyces hygroscopicus NBRC 113678.</title>
        <authorList>
            <person name="Komaki H."/>
            <person name="Tamura T."/>
        </authorList>
    </citation>
    <scope>NUCLEOTIDE SEQUENCE</scope>
    <source>
        <strain evidence="8">N11-34</strain>
    </source>
</reference>
<dbReference type="Gene3D" id="1.25.40.10">
    <property type="entry name" value="Tetratricopeptide repeat domain"/>
    <property type="match status" value="1"/>
</dbReference>
<dbReference type="SMART" id="SM01043">
    <property type="entry name" value="BTAD"/>
    <property type="match status" value="1"/>
</dbReference>
<evidence type="ECO:0000259" key="7">
    <source>
        <dbReference type="PROSITE" id="PS51755"/>
    </source>
</evidence>
<dbReference type="InterPro" id="IPR001867">
    <property type="entry name" value="OmpR/PhoB-type_DNA-bd"/>
</dbReference>
<dbReference type="Gene3D" id="3.40.50.300">
    <property type="entry name" value="P-loop containing nucleotide triphosphate hydrolases"/>
    <property type="match status" value="1"/>
</dbReference>
<dbReference type="InterPro" id="IPR036388">
    <property type="entry name" value="WH-like_DNA-bd_sf"/>
</dbReference>
<evidence type="ECO:0000256" key="5">
    <source>
        <dbReference type="ARBA" id="ARBA00023163"/>
    </source>
</evidence>
<dbReference type="RefSeq" id="WP_161966632.1">
    <property type="nucleotide sequence ID" value="NZ_BBON01000024.1"/>
</dbReference>
<evidence type="ECO:0000256" key="3">
    <source>
        <dbReference type="ARBA" id="ARBA00023015"/>
    </source>
</evidence>
<keyword evidence="9" id="KW-1185">Reference proteome</keyword>
<dbReference type="SMART" id="SM00862">
    <property type="entry name" value="Trans_reg_C"/>
    <property type="match status" value="1"/>
</dbReference>
<dbReference type="Gene3D" id="1.10.10.10">
    <property type="entry name" value="Winged helix-like DNA-binding domain superfamily/Winged helix DNA-binding domain"/>
    <property type="match status" value="1"/>
</dbReference>
<dbReference type="Pfam" id="PF03704">
    <property type="entry name" value="BTAD"/>
    <property type="match status" value="1"/>
</dbReference>
<sequence length="625" mass="67910">MPATNDSSRLRFSVLGPVRAWRGTTEVDIGPHLQRALLSVLLLKEGGRVSVGELVDALWGDDAPTTAESGIRTYVYRLRRALDLPGSRRPSVIESSGHGYSMPLDRVSLDLMDFREHVEQAQLHRLAEDHAQARERLRAALALWNGDTALSNIPGAFAEGRRARLAEERLSAIEDLLLLSEDDGLASVQLSKMFSLVRDNPLRERLWESLISALYRAGRRAEALLAFEECRRTLANELGVGPGASLRNLHERVLRSDPELLRAPHTAAGRMRTAPRRTAPLTDLAPAQLPSDLQVFAGRSEELARLHAMLPAEDQRPTSVSVGLITGMPGVGKSALAVHWAHQVADRFPDGQVYLDLQGYDASGSPMPVDEAMRLVLQSLGDDIRDLPRDRLALLARYRTLLSRVRFLLVLDNARTDELTRPLVAGAPGSCVLVTSRADLSSLAAIIGATTVKLDVLSPRESHEFVRRRLDSTRLSLAPDVVDDIVELCEGLPLAMALMVAQAAGNPGAPAADLVEDLRAARNSPVSSSASRLFRNLGRVVSWSWSGLSPGAAALLAALSRNFAREFDLPSAAALAGIPRRTAAGLLVELADANLITEVERGVYRCHTLVQVYGREADRGARCAT</sequence>
<dbReference type="InterPro" id="IPR002182">
    <property type="entry name" value="NB-ARC"/>
</dbReference>
<evidence type="ECO:0000256" key="1">
    <source>
        <dbReference type="ARBA" id="ARBA00005820"/>
    </source>
</evidence>
<dbReference type="SUPFAM" id="SSF52540">
    <property type="entry name" value="P-loop containing nucleoside triphosphate hydrolases"/>
    <property type="match status" value="1"/>
</dbReference>
<dbReference type="Pfam" id="PF00486">
    <property type="entry name" value="Trans_reg_C"/>
    <property type="match status" value="1"/>
</dbReference>
<dbReference type="InterPro" id="IPR051677">
    <property type="entry name" value="AfsR-DnrI-RedD_regulator"/>
</dbReference>
<dbReference type="PANTHER" id="PTHR35807:SF1">
    <property type="entry name" value="TRANSCRIPTIONAL REGULATOR REDD"/>
    <property type="match status" value="1"/>
</dbReference>
<name>A0ABQ3TRZ5_STRHY</name>
<evidence type="ECO:0000313" key="8">
    <source>
        <dbReference type="EMBL" id="GHJ26097.1"/>
    </source>
</evidence>
<feature type="domain" description="OmpR/PhoB-type" evidence="7">
    <location>
        <begin position="2"/>
        <end position="104"/>
    </location>
</feature>
<dbReference type="EMBL" id="BNEK01000002">
    <property type="protein sequence ID" value="GHJ26097.1"/>
    <property type="molecule type" value="Genomic_DNA"/>
</dbReference>
<keyword evidence="2" id="KW-0902">Two-component regulatory system</keyword>
<evidence type="ECO:0000313" key="9">
    <source>
        <dbReference type="Proteomes" id="UP001054854"/>
    </source>
</evidence>